<dbReference type="AlphaFoldDB" id="A0A3B1DUP0"/>
<protein>
    <submittedName>
        <fullName evidence="1">Uncharacterized protein</fullName>
    </submittedName>
</protein>
<evidence type="ECO:0000313" key="1">
    <source>
        <dbReference type="EMBL" id="VAX35595.1"/>
    </source>
</evidence>
<gene>
    <name evidence="1" type="ORF">MNBD_UNCLBAC01-1906</name>
</gene>
<proteinExistence type="predicted"/>
<name>A0A3B1DUP0_9ZZZZ</name>
<accession>A0A3B1DUP0</accession>
<sequence>MKSKFFIFFVMLFLWNGMSLANDDNQEFYEELTEEEWEIIENWEMLENLDFLKEDLDAIEKLGEDDE</sequence>
<organism evidence="1">
    <name type="scientific">hydrothermal vent metagenome</name>
    <dbReference type="NCBI Taxonomy" id="652676"/>
    <lineage>
        <taxon>unclassified sequences</taxon>
        <taxon>metagenomes</taxon>
        <taxon>ecological metagenomes</taxon>
    </lineage>
</organism>
<dbReference type="EMBL" id="UOGJ01000067">
    <property type="protein sequence ID" value="VAX35595.1"/>
    <property type="molecule type" value="Genomic_DNA"/>
</dbReference>
<reference evidence="1" key="1">
    <citation type="submission" date="2018-06" db="EMBL/GenBank/DDBJ databases">
        <authorList>
            <person name="Zhirakovskaya E."/>
        </authorList>
    </citation>
    <scope>NUCLEOTIDE SEQUENCE</scope>
</reference>